<evidence type="ECO:0000313" key="5">
    <source>
        <dbReference type="EMBL" id="GAT96597.1"/>
    </source>
</evidence>
<dbReference type="Pfam" id="PF02996">
    <property type="entry name" value="Prefoldin"/>
    <property type="match status" value="1"/>
</dbReference>
<dbReference type="GO" id="GO:0016272">
    <property type="term" value="C:prefoldin complex"/>
    <property type="evidence" value="ECO:0007669"/>
    <property type="project" value="UniProtKB-UniRule"/>
</dbReference>
<dbReference type="GO" id="GO:0007017">
    <property type="term" value="P:microtubule-based process"/>
    <property type="evidence" value="ECO:0007669"/>
    <property type="project" value="TreeGrafter"/>
</dbReference>
<dbReference type="VEuPathDB" id="AmoebaDB:EHI8A_035020"/>
<keyword evidence="4" id="KW-0175">Coiled coil</keyword>
<dbReference type="PANTHER" id="PTHR12409:SF0">
    <property type="entry name" value="PREFOLDIN SUBUNIT 3"/>
    <property type="match status" value="1"/>
</dbReference>
<dbReference type="Gene3D" id="1.10.287.370">
    <property type="match status" value="1"/>
</dbReference>
<evidence type="ECO:0000256" key="3">
    <source>
        <dbReference type="PIRNR" id="PIRNR016396"/>
    </source>
</evidence>
<dbReference type="InterPro" id="IPR004127">
    <property type="entry name" value="Prefoldin_subunit_alpha"/>
</dbReference>
<dbReference type="PANTHER" id="PTHR12409">
    <property type="entry name" value="PREFOLDIN SUBUNIT 3"/>
    <property type="match status" value="1"/>
</dbReference>
<dbReference type="FunFam" id="1.10.287.370:FF:000033">
    <property type="entry name" value="Prefoldin subunit 3"/>
    <property type="match status" value="1"/>
</dbReference>
<dbReference type="AlphaFoldDB" id="A0A5K1U2I3"/>
<organism evidence="5 6">
    <name type="scientific">Entamoeba histolytica</name>
    <dbReference type="NCBI Taxonomy" id="5759"/>
    <lineage>
        <taxon>Eukaryota</taxon>
        <taxon>Amoebozoa</taxon>
        <taxon>Evosea</taxon>
        <taxon>Archamoebae</taxon>
        <taxon>Mastigamoebida</taxon>
        <taxon>Entamoebidae</taxon>
        <taxon>Entamoeba</taxon>
    </lineage>
</organism>
<dbReference type="CDD" id="cd23156">
    <property type="entry name" value="Prefoldin_3"/>
    <property type="match status" value="1"/>
</dbReference>
<comment type="subunit">
    <text evidence="3">Heterohexamer of two PFD-alpha type and four PFD-beta type subunits.</text>
</comment>
<name>A0A5K1U2I3_ENTHI</name>
<dbReference type="InterPro" id="IPR009053">
    <property type="entry name" value="Prefoldin"/>
</dbReference>
<dbReference type="EMBL" id="BDEQ01000001">
    <property type="protein sequence ID" value="GAT96597.1"/>
    <property type="molecule type" value="Genomic_DNA"/>
</dbReference>
<evidence type="ECO:0000256" key="2">
    <source>
        <dbReference type="ARBA" id="ARBA00023186"/>
    </source>
</evidence>
<dbReference type="OMA" id="YNYDVHQ"/>
<comment type="similarity">
    <text evidence="1 3">Belongs to the prefoldin subunit alpha family.</text>
</comment>
<dbReference type="VEuPathDB" id="AmoebaDB:EHI5A_060530"/>
<gene>
    <name evidence="5" type="ORF">CL6EHI_081270</name>
</gene>
<comment type="caution">
    <text evidence="5">The sequence shown here is derived from an EMBL/GenBank/DDBJ whole genome shotgun (WGS) entry which is preliminary data.</text>
</comment>
<dbReference type="GO" id="GO:0005737">
    <property type="term" value="C:cytoplasm"/>
    <property type="evidence" value="ECO:0007669"/>
    <property type="project" value="TreeGrafter"/>
</dbReference>
<dbReference type="GO" id="GO:0006457">
    <property type="term" value="P:protein folding"/>
    <property type="evidence" value="ECO:0007669"/>
    <property type="project" value="UniProtKB-UniRule"/>
</dbReference>
<evidence type="ECO:0000256" key="1">
    <source>
        <dbReference type="ARBA" id="ARBA00010048"/>
    </source>
</evidence>
<dbReference type="Proteomes" id="UP000078387">
    <property type="component" value="Unassembled WGS sequence"/>
</dbReference>
<accession>A0A5K1U2I3</accession>
<dbReference type="VEuPathDB" id="AmoebaDB:EHI_081270"/>
<dbReference type="GO" id="GO:0007021">
    <property type="term" value="P:tubulin complex assembly"/>
    <property type="evidence" value="ECO:0007669"/>
    <property type="project" value="TreeGrafter"/>
</dbReference>
<reference evidence="5 6" key="1">
    <citation type="submission" date="2016-05" db="EMBL/GenBank/DDBJ databases">
        <title>First whole genome sequencing of Entamoeba histolytica HM1:IMSS-clone-6.</title>
        <authorList>
            <person name="Mukherjee Avik.K."/>
            <person name="Izumyama S."/>
            <person name="Nakada-Tsukui K."/>
            <person name="Nozaki T."/>
        </authorList>
    </citation>
    <scope>NUCLEOTIDE SEQUENCE [LARGE SCALE GENOMIC DNA]</scope>
    <source>
        <strain evidence="5 6">HM1:IMSS clone 6</strain>
    </source>
</reference>
<proteinExistence type="inferred from homology"/>
<sequence length="171" mass="19667">MARVIEIAPSSICCPVIPDVKKYVQEKGGMQQAIQSIEDTYKNLKFFLDVVSQRKTTLIEKVDETQSTLKYVILLEEKTNDQVKTKFEISNGLYLPVTINKPKTVNLWIGANVMMEYSFDEAKKMLNENIKTTQDHIEKLENDRKHLTTEISKMEDLIKQIVDASIALQKK</sequence>
<dbReference type="InterPro" id="IPR016655">
    <property type="entry name" value="PFD3"/>
</dbReference>
<keyword evidence="2 3" id="KW-0143">Chaperone</keyword>
<evidence type="ECO:0000256" key="4">
    <source>
        <dbReference type="SAM" id="Coils"/>
    </source>
</evidence>
<dbReference type="SUPFAM" id="SSF46579">
    <property type="entry name" value="Prefoldin"/>
    <property type="match status" value="1"/>
</dbReference>
<dbReference type="VEuPathDB" id="AmoebaDB:KM1_074930"/>
<feature type="coiled-coil region" evidence="4">
    <location>
        <begin position="123"/>
        <end position="157"/>
    </location>
</feature>
<comment type="function">
    <text evidence="3">Binds specifically to cytosolic chaperonin (c-CPN) and transfers target proteins to it. Binds to nascent polypeptide chain and promotes folding in an environment in which there are many competing pathways for nonnative proteins.</text>
</comment>
<dbReference type="PIRSF" id="PIRSF016396">
    <property type="entry name" value="Prefoldin_subunit_3"/>
    <property type="match status" value="1"/>
</dbReference>
<dbReference type="VEuPathDB" id="AmoebaDB:EHI7A_036420"/>
<protein>
    <recommendedName>
        <fullName evidence="3">Prefoldin subunit 3</fullName>
    </recommendedName>
</protein>
<evidence type="ECO:0000313" key="6">
    <source>
        <dbReference type="Proteomes" id="UP000078387"/>
    </source>
</evidence>
<dbReference type="GO" id="GO:0015631">
    <property type="term" value="F:tubulin binding"/>
    <property type="evidence" value="ECO:0007669"/>
    <property type="project" value="TreeGrafter"/>
</dbReference>